<organism evidence="2 3">
    <name type="scientific">Pseudarthrobacter psychrotolerans</name>
    <dbReference type="NCBI Taxonomy" id="2697569"/>
    <lineage>
        <taxon>Bacteria</taxon>
        <taxon>Bacillati</taxon>
        <taxon>Actinomycetota</taxon>
        <taxon>Actinomycetes</taxon>
        <taxon>Micrococcales</taxon>
        <taxon>Micrococcaceae</taxon>
        <taxon>Pseudarthrobacter</taxon>
    </lineage>
</organism>
<proteinExistence type="predicted"/>
<sequence>MKPPVCGSQRLVTPRVGLALPGVHGRFPDIPDDAGSEQGAPGRDIGLRLAYR</sequence>
<evidence type="ECO:0000313" key="3">
    <source>
        <dbReference type="Proteomes" id="UP000464186"/>
    </source>
</evidence>
<evidence type="ECO:0000313" key="2">
    <source>
        <dbReference type="EMBL" id="QHK20022.1"/>
    </source>
</evidence>
<dbReference type="Proteomes" id="UP000464186">
    <property type="component" value="Chromosome"/>
</dbReference>
<gene>
    <name evidence="2" type="ORF">GU243_10080</name>
</gene>
<accession>A0A6P1NR63</accession>
<keyword evidence="3" id="KW-1185">Reference proteome</keyword>
<feature type="region of interest" description="Disordered" evidence="1">
    <location>
        <begin position="29"/>
        <end position="52"/>
    </location>
</feature>
<dbReference type="KEGG" id="psey:GU243_10080"/>
<protein>
    <submittedName>
        <fullName evidence="2">Uncharacterized protein</fullName>
    </submittedName>
</protein>
<reference evidence="2 3" key="1">
    <citation type="submission" date="2020-01" db="EMBL/GenBank/DDBJ databases">
        <title>Pseudarthrobacter psychrotolerans sp. nov., isolated from antarctic soil.</title>
        <authorList>
            <person name="Shin Y."/>
            <person name="Park W."/>
        </authorList>
    </citation>
    <scope>NUCLEOTIDE SEQUENCE [LARGE SCALE GENOMIC DNA]</scope>
    <source>
        <strain evidence="2 3">YJ56</strain>
    </source>
</reference>
<dbReference type="EMBL" id="CP047898">
    <property type="protein sequence ID" value="QHK20022.1"/>
    <property type="molecule type" value="Genomic_DNA"/>
</dbReference>
<evidence type="ECO:0000256" key="1">
    <source>
        <dbReference type="SAM" id="MobiDB-lite"/>
    </source>
</evidence>
<name>A0A6P1NR63_9MICC</name>
<dbReference type="AlphaFoldDB" id="A0A6P1NR63"/>